<dbReference type="Pfam" id="PF04542">
    <property type="entry name" value="Sigma70_r2"/>
    <property type="match status" value="1"/>
</dbReference>
<dbReference type="InterPro" id="IPR013325">
    <property type="entry name" value="RNA_pol_sigma_r2"/>
</dbReference>
<accession>A0A1Q8CV71</accession>
<dbReference type="GO" id="GO:0003677">
    <property type="term" value="F:DNA binding"/>
    <property type="evidence" value="ECO:0007669"/>
    <property type="project" value="InterPro"/>
</dbReference>
<dbReference type="SUPFAM" id="SSF88659">
    <property type="entry name" value="Sigma3 and sigma4 domains of RNA polymerase sigma factors"/>
    <property type="match status" value="1"/>
</dbReference>
<keyword evidence="3" id="KW-0731">Sigma factor</keyword>
<dbReference type="Pfam" id="PF08281">
    <property type="entry name" value="Sigma70_r4_2"/>
    <property type="match status" value="1"/>
</dbReference>
<evidence type="ECO:0000256" key="2">
    <source>
        <dbReference type="ARBA" id="ARBA00023015"/>
    </source>
</evidence>
<keyword evidence="2" id="KW-0805">Transcription regulation</keyword>
<dbReference type="STRING" id="1912961.BU204_06785"/>
<dbReference type="GO" id="GO:0006352">
    <property type="term" value="P:DNA-templated transcription initiation"/>
    <property type="evidence" value="ECO:0007669"/>
    <property type="project" value="InterPro"/>
</dbReference>
<dbReference type="PANTHER" id="PTHR43133">
    <property type="entry name" value="RNA POLYMERASE ECF-TYPE SIGMA FACTO"/>
    <property type="match status" value="1"/>
</dbReference>
<protein>
    <submittedName>
        <fullName evidence="7">RNA polymerase subunit sigma-70</fullName>
    </submittedName>
</protein>
<keyword evidence="4" id="KW-0804">Transcription</keyword>
<dbReference type="OrthoDB" id="5518337at2"/>
<dbReference type="InterPro" id="IPR013324">
    <property type="entry name" value="RNA_pol_sigma_r3/r4-like"/>
</dbReference>
<sequence length="190" mass="21256">MHPSDGEVIRASLVDAERFGVVYDRYSTQLYRYAYRRVGPEFAEDAVAETFLAAFRRRASYDLRRPDARPWLFGILSREISMRHRAEDARYRALAKARVSEVAEGFVDEVVAAVTAQGAGAAIAEALRNLPGGDRDVVLLIAWNDFNYAEVAEALGIKLGTVRSRLHRARRRLRAALGDDSPIDLFEVTG</sequence>
<feature type="domain" description="RNA polymerase sigma-70 region 2" evidence="5">
    <location>
        <begin position="23"/>
        <end position="88"/>
    </location>
</feature>
<keyword evidence="8" id="KW-1185">Reference proteome</keyword>
<evidence type="ECO:0000313" key="7">
    <source>
        <dbReference type="EMBL" id="OLF18261.1"/>
    </source>
</evidence>
<dbReference type="Gene3D" id="1.10.10.10">
    <property type="entry name" value="Winged helix-like DNA-binding domain superfamily/Winged helix DNA-binding domain"/>
    <property type="match status" value="1"/>
</dbReference>
<evidence type="ECO:0000256" key="1">
    <source>
        <dbReference type="ARBA" id="ARBA00010641"/>
    </source>
</evidence>
<dbReference type="NCBIfam" id="TIGR02937">
    <property type="entry name" value="sigma70-ECF"/>
    <property type="match status" value="1"/>
</dbReference>
<dbReference type="InterPro" id="IPR014284">
    <property type="entry name" value="RNA_pol_sigma-70_dom"/>
</dbReference>
<dbReference type="PANTHER" id="PTHR43133:SF25">
    <property type="entry name" value="RNA POLYMERASE SIGMA FACTOR RFAY-RELATED"/>
    <property type="match status" value="1"/>
</dbReference>
<evidence type="ECO:0000259" key="5">
    <source>
        <dbReference type="Pfam" id="PF04542"/>
    </source>
</evidence>
<dbReference type="RefSeq" id="WP_075124694.1">
    <property type="nucleotide sequence ID" value="NZ_MSIE01000008.1"/>
</dbReference>
<evidence type="ECO:0000256" key="3">
    <source>
        <dbReference type="ARBA" id="ARBA00023082"/>
    </source>
</evidence>
<feature type="domain" description="RNA polymerase sigma factor 70 region 4 type 2" evidence="6">
    <location>
        <begin position="122"/>
        <end position="173"/>
    </location>
</feature>
<dbReference type="Proteomes" id="UP000185596">
    <property type="component" value="Unassembled WGS sequence"/>
</dbReference>
<organism evidence="7 8">
    <name type="scientific">Actinophytocola xanthii</name>
    <dbReference type="NCBI Taxonomy" id="1912961"/>
    <lineage>
        <taxon>Bacteria</taxon>
        <taxon>Bacillati</taxon>
        <taxon>Actinomycetota</taxon>
        <taxon>Actinomycetes</taxon>
        <taxon>Pseudonocardiales</taxon>
        <taxon>Pseudonocardiaceae</taxon>
    </lineage>
</organism>
<dbReference type="AlphaFoldDB" id="A0A1Q8CV71"/>
<reference evidence="7 8" key="1">
    <citation type="submission" date="2016-12" db="EMBL/GenBank/DDBJ databases">
        <title>The draft genome sequence of Actinophytocola sp. 11-183.</title>
        <authorList>
            <person name="Wang W."/>
            <person name="Yuan L."/>
        </authorList>
    </citation>
    <scope>NUCLEOTIDE SEQUENCE [LARGE SCALE GENOMIC DNA]</scope>
    <source>
        <strain evidence="7 8">11-183</strain>
    </source>
</reference>
<comment type="caution">
    <text evidence="7">The sequence shown here is derived from an EMBL/GenBank/DDBJ whole genome shotgun (WGS) entry which is preliminary data.</text>
</comment>
<comment type="similarity">
    <text evidence="1">Belongs to the sigma-70 factor family. ECF subfamily.</text>
</comment>
<dbReference type="GO" id="GO:0016987">
    <property type="term" value="F:sigma factor activity"/>
    <property type="evidence" value="ECO:0007669"/>
    <property type="project" value="UniProtKB-KW"/>
</dbReference>
<dbReference type="InterPro" id="IPR013249">
    <property type="entry name" value="RNA_pol_sigma70_r4_t2"/>
</dbReference>
<dbReference type="InterPro" id="IPR039425">
    <property type="entry name" value="RNA_pol_sigma-70-like"/>
</dbReference>
<dbReference type="SUPFAM" id="SSF88946">
    <property type="entry name" value="Sigma2 domain of RNA polymerase sigma factors"/>
    <property type="match status" value="1"/>
</dbReference>
<name>A0A1Q8CV71_9PSEU</name>
<proteinExistence type="inferred from homology"/>
<dbReference type="InterPro" id="IPR036388">
    <property type="entry name" value="WH-like_DNA-bd_sf"/>
</dbReference>
<evidence type="ECO:0000313" key="8">
    <source>
        <dbReference type="Proteomes" id="UP000185596"/>
    </source>
</evidence>
<gene>
    <name evidence="7" type="ORF">BU204_06785</name>
</gene>
<dbReference type="EMBL" id="MSIE01000008">
    <property type="protein sequence ID" value="OLF18261.1"/>
    <property type="molecule type" value="Genomic_DNA"/>
</dbReference>
<evidence type="ECO:0000256" key="4">
    <source>
        <dbReference type="ARBA" id="ARBA00023163"/>
    </source>
</evidence>
<evidence type="ECO:0000259" key="6">
    <source>
        <dbReference type="Pfam" id="PF08281"/>
    </source>
</evidence>
<dbReference type="InterPro" id="IPR007627">
    <property type="entry name" value="RNA_pol_sigma70_r2"/>
</dbReference>
<dbReference type="Gene3D" id="1.10.1740.10">
    <property type="match status" value="1"/>
</dbReference>